<dbReference type="Proteomes" id="UP000467700">
    <property type="component" value="Unassembled WGS sequence"/>
</dbReference>
<gene>
    <name evidence="11" type="ORF">AAE3_LOCUS12352</name>
</gene>
<dbReference type="EMBL" id="CACVBS010000085">
    <property type="protein sequence ID" value="CAA7270084.1"/>
    <property type="molecule type" value="Genomic_DNA"/>
</dbReference>
<accession>A0A8S0W0E2</accession>
<evidence type="ECO:0000256" key="2">
    <source>
        <dbReference type="ARBA" id="ARBA00006044"/>
    </source>
</evidence>
<dbReference type="AlphaFoldDB" id="A0A8S0W0E2"/>
<evidence type="ECO:0000256" key="1">
    <source>
        <dbReference type="ARBA" id="ARBA00001641"/>
    </source>
</evidence>
<proteinExistence type="inferred from homology"/>
<keyword evidence="12" id="KW-1185">Reference proteome</keyword>
<keyword evidence="6" id="KW-0119">Carbohydrate metabolism</keyword>
<feature type="signal peptide" evidence="10">
    <location>
        <begin position="1"/>
        <end position="37"/>
    </location>
</feature>
<sequence>MVALVRYHQVSRGTSLFVMFNKLSLLAFTLCALSAHGQLVGTYETETHPSLSWQRCTRSGCQNVSGSIVLDSNWRWVHSKSGYTNCYTGNTWDKTLCPDNKSCATNCALEGASYSSTYGITTSGNALTLKFIQPNSNGKNIGSRVYLMASESKYQMFKLLNQEITFDVDVSKLPCGLNGAVYFSAMDEDGGMSRFSTNKAGAKYGTGYCDSQCPRDIKFINGEGNAEGWEPSSNDSNAGNGGYGTCCNEMDIWEANLISTAYTPHPCEGTQSSRCSGSACGGQNNRYGSICDPDGCDFNSFRMGDKSFYGPGLTVNTNSKFTIVTQFLTDTGTSSGTLKEIRRLYVQNGRVIQNSKVSIPGMAAHDSITTQFCNEAKAAFGDRDSFGQHGGMGGISKSMTAGMVFVLSIWDDHTANMLWLDSNYPTDADPNKPGIARGTCPTSSGVPAEVESSAANAQVVYSNIKFGDIGSTYSGTA</sequence>
<dbReference type="Pfam" id="PF00840">
    <property type="entry name" value="Glyco_hydro_7"/>
    <property type="match status" value="1"/>
</dbReference>
<evidence type="ECO:0000313" key="11">
    <source>
        <dbReference type="EMBL" id="CAA7270084.1"/>
    </source>
</evidence>
<keyword evidence="7 9" id="KW-0326">Glycosidase</keyword>
<keyword evidence="4 9" id="KW-0378">Hydrolase</keyword>
<evidence type="ECO:0000256" key="3">
    <source>
        <dbReference type="ARBA" id="ARBA00022729"/>
    </source>
</evidence>
<organism evidence="11 12">
    <name type="scientific">Cyclocybe aegerita</name>
    <name type="common">Black poplar mushroom</name>
    <name type="synonym">Agrocybe aegerita</name>
    <dbReference type="NCBI Taxonomy" id="1973307"/>
    <lineage>
        <taxon>Eukaryota</taxon>
        <taxon>Fungi</taxon>
        <taxon>Dikarya</taxon>
        <taxon>Basidiomycota</taxon>
        <taxon>Agaricomycotina</taxon>
        <taxon>Agaricomycetes</taxon>
        <taxon>Agaricomycetidae</taxon>
        <taxon>Agaricales</taxon>
        <taxon>Agaricineae</taxon>
        <taxon>Bolbitiaceae</taxon>
        <taxon>Cyclocybe</taxon>
    </lineage>
</organism>
<dbReference type="PANTHER" id="PTHR33753">
    <property type="entry name" value="1,4-BETA-D-GLUCAN CELLOBIOHYDROLASE B"/>
    <property type="match status" value="1"/>
</dbReference>
<comment type="catalytic activity">
    <reaction evidence="1">
        <text>Hydrolysis of (1-&gt;4)-beta-D-glucosidic linkages in cellulose and cellotetraose, releasing cellobiose from the non-reducing ends of the chains.</text>
        <dbReference type="EC" id="3.2.1.91"/>
    </reaction>
</comment>
<dbReference type="OrthoDB" id="412382at2759"/>
<dbReference type="FunFam" id="2.70.100.10:FF:000001">
    <property type="entry name" value="Glucanase"/>
    <property type="match status" value="1"/>
</dbReference>
<comment type="caution">
    <text evidence="11">The sequence shown here is derived from an EMBL/GenBank/DDBJ whole genome shotgun (WGS) entry which is preliminary data.</text>
</comment>
<name>A0A8S0W0E2_CYCAE</name>
<keyword evidence="8 9" id="KW-0624">Polysaccharide degradation</keyword>
<dbReference type="PRINTS" id="PR00734">
    <property type="entry name" value="GLHYDRLASE7"/>
</dbReference>
<evidence type="ECO:0000313" key="12">
    <source>
        <dbReference type="Proteomes" id="UP000467700"/>
    </source>
</evidence>
<evidence type="ECO:0000256" key="9">
    <source>
        <dbReference type="RuleBase" id="RU361164"/>
    </source>
</evidence>
<dbReference type="SUPFAM" id="SSF49899">
    <property type="entry name" value="Concanavalin A-like lectins/glucanases"/>
    <property type="match status" value="1"/>
</dbReference>
<reference evidence="11 12" key="1">
    <citation type="submission" date="2020-01" db="EMBL/GenBank/DDBJ databases">
        <authorList>
            <person name="Gupta K D."/>
        </authorList>
    </citation>
    <scope>NUCLEOTIDE SEQUENCE [LARGE SCALE GENOMIC DNA]</scope>
</reference>
<keyword evidence="3 10" id="KW-0732">Signal</keyword>
<evidence type="ECO:0000256" key="8">
    <source>
        <dbReference type="ARBA" id="ARBA00023326"/>
    </source>
</evidence>
<evidence type="ECO:0000256" key="4">
    <source>
        <dbReference type="ARBA" id="ARBA00022801"/>
    </source>
</evidence>
<dbReference type="CDD" id="cd07999">
    <property type="entry name" value="GH7_CBH_EG"/>
    <property type="match status" value="1"/>
</dbReference>
<dbReference type="InterPro" id="IPR001722">
    <property type="entry name" value="Glyco_hydro_7"/>
</dbReference>
<dbReference type="InterPro" id="IPR013320">
    <property type="entry name" value="ConA-like_dom_sf"/>
</dbReference>
<evidence type="ECO:0000256" key="7">
    <source>
        <dbReference type="ARBA" id="ARBA00023295"/>
    </source>
</evidence>
<evidence type="ECO:0000256" key="6">
    <source>
        <dbReference type="ARBA" id="ARBA00023277"/>
    </source>
</evidence>
<evidence type="ECO:0000256" key="5">
    <source>
        <dbReference type="ARBA" id="ARBA00023001"/>
    </source>
</evidence>
<dbReference type="GO" id="GO:0016162">
    <property type="term" value="F:cellulose 1,4-beta-cellobiosidase activity"/>
    <property type="evidence" value="ECO:0007669"/>
    <property type="project" value="UniProtKB-EC"/>
</dbReference>
<dbReference type="GO" id="GO:0030245">
    <property type="term" value="P:cellulose catabolic process"/>
    <property type="evidence" value="ECO:0007669"/>
    <property type="project" value="UniProtKB-KW"/>
</dbReference>
<comment type="similarity">
    <text evidence="2 9">Belongs to the glycosyl hydrolase 7 (cellulase C) family.</text>
</comment>
<dbReference type="Gene3D" id="2.70.100.10">
    <property type="entry name" value="Glycoside hydrolase, family 7, domain"/>
    <property type="match status" value="1"/>
</dbReference>
<keyword evidence="5 9" id="KW-0136">Cellulose degradation</keyword>
<protein>
    <recommendedName>
        <fullName evidence="9">Glucanase</fullName>
        <ecNumber evidence="9">3.2.1.-</ecNumber>
    </recommendedName>
</protein>
<dbReference type="InterPro" id="IPR037019">
    <property type="entry name" value="Glyco_hydro_7_sf"/>
</dbReference>
<feature type="chain" id="PRO_5035928375" description="Glucanase" evidence="10">
    <location>
        <begin position="38"/>
        <end position="477"/>
    </location>
</feature>
<evidence type="ECO:0000256" key="10">
    <source>
        <dbReference type="SAM" id="SignalP"/>
    </source>
</evidence>
<dbReference type="EC" id="3.2.1.-" evidence="9"/>
<dbReference type="PANTHER" id="PTHR33753:SF2">
    <property type="entry name" value="GLYCOSIDE HYDROLASE FAMILY 7 PROTEIN"/>
    <property type="match status" value="1"/>
</dbReference>